<dbReference type="Proteomes" id="UP000008366">
    <property type="component" value="Unassembled WGS sequence"/>
</dbReference>
<protein>
    <submittedName>
        <fullName evidence="6">Putative GntR family transcriptional regulator</fullName>
    </submittedName>
</protein>
<proteinExistence type="predicted"/>
<evidence type="ECO:0000259" key="5">
    <source>
        <dbReference type="PROSITE" id="PS50949"/>
    </source>
</evidence>
<evidence type="ECO:0000313" key="7">
    <source>
        <dbReference type="Proteomes" id="UP000008366"/>
    </source>
</evidence>
<keyword evidence="1" id="KW-0805">Transcription regulation</keyword>
<dbReference type="PROSITE" id="PS50949">
    <property type="entry name" value="HTH_GNTR"/>
    <property type="match status" value="1"/>
</dbReference>
<dbReference type="Gene3D" id="1.10.10.10">
    <property type="entry name" value="Winged helix-like DNA-binding domain superfamily/Winged helix DNA-binding domain"/>
    <property type="match status" value="1"/>
</dbReference>
<dbReference type="GO" id="GO:0003700">
    <property type="term" value="F:DNA-binding transcription factor activity"/>
    <property type="evidence" value="ECO:0007669"/>
    <property type="project" value="InterPro"/>
</dbReference>
<evidence type="ECO:0000313" key="6">
    <source>
        <dbReference type="EMBL" id="GAB97270.1"/>
    </source>
</evidence>
<evidence type="ECO:0000256" key="4">
    <source>
        <dbReference type="SAM" id="MobiDB-lite"/>
    </source>
</evidence>
<organism evidence="6 7">
    <name type="scientific">Kineosphaera limosa NBRC 100340</name>
    <dbReference type="NCBI Taxonomy" id="1184609"/>
    <lineage>
        <taxon>Bacteria</taxon>
        <taxon>Bacillati</taxon>
        <taxon>Actinomycetota</taxon>
        <taxon>Actinomycetes</taxon>
        <taxon>Micrococcales</taxon>
        <taxon>Dermatophilaceae</taxon>
        <taxon>Kineosphaera</taxon>
    </lineage>
</organism>
<evidence type="ECO:0000256" key="1">
    <source>
        <dbReference type="ARBA" id="ARBA00023015"/>
    </source>
</evidence>
<keyword evidence="7" id="KW-1185">Reference proteome</keyword>
<dbReference type="InterPro" id="IPR036388">
    <property type="entry name" value="WH-like_DNA-bd_sf"/>
</dbReference>
<name>K6WDB8_9MICO</name>
<dbReference type="AlphaFoldDB" id="K6WDB8"/>
<feature type="region of interest" description="Disordered" evidence="4">
    <location>
        <begin position="1"/>
        <end position="31"/>
    </location>
</feature>
<dbReference type="eggNOG" id="COG1802">
    <property type="taxonomic scope" value="Bacteria"/>
</dbReference>
<dbReference type="GO" id="GO:0003677">
    <property type="term" value="F:DNA binding"/>
    <property type="evidence" value="ECO:0007669"/>
    <property type="project" value="UniProtKB-KW"/>
</dbReference>
<dbReference type="SMART" id="SM00345">
    <property type="entry name" value="HTH_GNTR"/>
    <property type="match status" value="1"/>
</dbReference>
<dbReference type="STRING" id="1184609.KILIM_062_00170"/>
<dbReference type="Gene3D" id="1.20.120.530">
    <property type="entry name" value="GntR ligand-binding domain-like"/>
    <property type="match status" value="1"/>
</dbReference>
<feature type="compositionally biased region" description="Basic and acidic residues" evidence="4">
    <location>
        <begin position="1"/>
        <end position="21"/>
    </location>
</feature>
<accession>K6WDB8</accession>
<dbReference type="InterPro" id="IPR011711">
    <property type="entry name" value="GntR_C"/>
</dbReference>
<dbReference type="CDD" id="cd07377">
    <property type="entry name" value="WHTH_GntR"/>
    <property type="match status" value="1"/>
</dbReference>
<dbReference type="SMART" id="SM00895">
    <property type="entry name" value="FCD"/>
    <property type="match status" value="1"/>
</dbReference>
<gene>
    <name evidence="6" type="ORF">KILIM_062_00170</name>
</gene>
<evidence type="ECO:0000256" key="2">
    <source>
        <dbReference type="ARBA" id="ARBA00023125"/>
    </source>
</evidence>
<dbReference type="EMBL" id="BAHD01000062">
    <property type="protein sequence ID" value="GAB97270.1"/>
    <property type="molecule type" value="Genomic_DNA"/>
</dbReference>
<keyword evidence="3" id="KW-0804">Transcription</keyword>
<evidence type="ECO:0000256" key="3">
    <source>
        <dbReference type="ARBA" id="ARBA00023163"/>
    </source>
</evidence>
<dbReference type="SUPFAM" id="SSF46785">
    <property type="entry name" value="Winged helix' DNA-binding domain"/>
    <property type="match status" value="1"/>
</dbReference>
<dbReference type="InterPro" id="IPR036390">
    <property type="entry name" value="WH_DNA-bd_sf"/>
</dbReference>
<dbReference type="Pfam" id="PF00392">
    <property type="entry name" value="GntR"/>
    <property type="match status" value="1"/>
</dbReference>
<dbReference type="OrthoDB" id="4164516at2"/>
<keyword evidence="2" id="KW-0238">DNA-binding</keyword>
<dbReference type="PANTHER" id="PTHR43537:SF49">
    <property type="entry name" value="TRANSCRIPTIONAL REGULATORY PROTEIN"/>
    <property type="match status" value="1"/>
</dbReference>
<sequence>MVEGRTRREEGRIVSDADQRPADAQADQDDSAGAGGLVAVLTRPSGYTSGPQVLAELRRAIASGEVAPGTAIPLDDVAGFFGVSRIPVREALKTLLGEGLLDHEPRLGYTVARLSDAELGELYLVAGALEAAGLARAVENATEADHEHLRQIHGQVDTAVVADPVAFGRLSRAFHEAMLAPCRMPRLLHMLRVAWNVTEPSKAMVRLTRDEREHLRVDHEQILAAYVARDAQLLGSLAHEHTERIGAAVAAPDSASPEHG</sequence>
<dbReference type="PANTHER" id="PTHR43537">
    <property type="entry name" value="TRANSCRIPTIONAL REGULATOR, GNTR FAMILY"/>
    <property type="match status" value="1"/>
</dbReference>
<reference evidence="6 7" key="1">
    <citation type="submission" date="2012-08" db="EMBL/GenBank/DDBJ databases">
        <title>Whole genome shotgun sequence of Kineosphaera limosa NBRC 100340.</title>
        <authorList>
            <person name="Yoshida I."/>
            <person name="Isaki S."/>
            <person name="Hosoyama A."/>
            <person name="Tsuchikane K."/>
            <person name="Katsumata H."/>
            <person name="Ando Y."/>
            <person name="Ohji S."/>
            <person name="Hamada M."/>
            <person name="Tamura T."/>
            <person name="Yamazoe A."/>
            <person name="Yamazaki S."/>
            <person name="Fujita N."/>
        </authorList>
    </citation>
    <scope>NUCLEOTIDE SEQUENCE [LARGE SCALE GENOMIC DNA]</scope>
    <source>
        <strain evidence="6 7">NBRC 100340</strain>
    </source>
</reference>
<dbReference type="InterPro" id="IPR000524">
    <property type="entry name" value="Tscrpt_reg_HTH_GntR"/>
</dbReference>
<comment type="caution">
    <text evidence="6">The sequence shown here is derived from an EMBL/GenBank/DDBJ whole genome shotgun (WGS) entry which is preliminary data.</text>
</comment>
<dbReference type="SUPFAM" id="SSF48008">
    <property type="entry name" value="GntR ligand-binding domain-like"/>
    <property type="match status" value="1"/>
</dbReference>
<feature type="domain" description="HTH gntR-type" evidence="5">
    <location>
        <begin position="47"/>
        <end position="114"/>
    </location>
</feature>
<dbReference type="Pfam" id="PF07729">
    <property type="entry name" value="FCD"/>
    <property type="match status" value="1"/>
</dbReference>
<dbReference type="InterPro" id="IPR008920">
    <property type="entry name" value="TF_FadR/GntR_C"/>
</dbReference>